<dbReference type="Proteomes" id="UP000236527">
    <property type="component" value="Unassembled WGS sequence"/>
</dbReference>
<gene>
    <name evidence="3" type="ORF">NCWK1_4948</name>
</gene>
<feature type="transmembrane region" description="Helical" evidence="1">
    <location>
        <begin position="12"/>
        <end position="28"/>
    </location>
</feature>
<dbReference type="GO" id="GO:0016020">
    <property type="term" value="C:membrane"/>
    <property type="evidence" value="ECO:0007669"/>
    <property type="project" value="TreeGrafter"/>
</dbReference>
<evidence type="ECO:0000313" key="4">
    <source>
        <dbReference type="Proteomes" id="UP000236527"/>
    </source>
</evidence>
<dbReference type="PANTHER" id="PTHR23028:SF131">
    <property type="entry name" value="BLR2367 PROTEIN"/>
    <property type="match status" value="1"/>
</dbReference>
<feature type="transmembrane region" description="Helical" evidence="1">
    <location>
        <begin position="349"/>
        <end position="369"/>
    </location>
</feature>
<reference evidence="4" key="1">
    <citation type="journal article" date="2018" name="Genome Announc.">
        <title>Draft Genome Sequence of the Nitrogen-Fixing and Hormogonia-Inducing Cyanobacterium Nostoc cycadae Strain WK-1, Isolated from the Coralloid Roots of Cycas revoluta.</title>
        <authorList>
            <person name="Kanesaki Y."/>
            <person name="Hirose M."/>
            <person name="Hirose Y."/>
            <person name="Fujisawa T."/>
            <person name="Nakamura Y."/>
            <person name="Watanabe S."/>
            <person name="Matsunaga S."/>
            <person name="Uchida H."/>
            <person name="Murakami A."/>
        </authorList>
    </citation>
    <scope>NUCLEOTIDE SEQUENCE [LARGE SCALE GENOMIC DNA]</scope>
    <source>
        <strain evidence="4">WK-1</strain>
    </source>
</reference>
<dbReference type="RefSeq" id="WP_103126664.1">
    <property type="nucleotide sequence ID" value="NZ_DF978444.1"/>
</dbReference>
<dbReference type="GO" id="GO:0016747">
    <property type="term" value="F:acyltransferase activity, transferring groups other than amino-acyl groups"/>
    <property type="evidence" value="ECO:0007669"/>
    <property type="project" value="InterPro"/>
</dbReference>
<feature type="transmembrane region" description="Helical" evidence="1">
    <location>
        <begin position="263"/>
        <end position="280"/>
    </location>
</feature>
<dbReference type="InterPro" id="IPR050879">
    <property type="entry name" value="Acyltransferase_3"/>
</dbReference>
<dbReference type="Pfam" id="PF01757">
    <property type="entry name" value="Acyl_transf_3"/>
    <property type="match status" value="1"/>
</dbReference>
<evidence type="ECO:0000259" key="2">
    <source>
        <dbReference type="Pfam" id="PF01757"/>
    </source>
</evidence>
<dbReference type="AlphaFoldDB" id="A0A2H6LPL9"/>
<feature type="transmembrane region" description="Helical" evidence="1">
    <location>
        <begin position="315"/>
        <end position="337"/>
    </location>
</feature>
<feature type="transmembrane region" description="Helical" evidence="1">
    <location>
        <begin position="88"/>
        <end position="107"/>
    </location>
</feature>
<dbReference type="InterPro" id="IPR002656">
    <property type="entry name" value="Acyl_transf_3_dom"/>
</dbReference>
<dbReference type="GO" id="GO:0000271">
    <property type="term" value="P:polysaccharide biosynthetic process"/>
    <property type="evidence" value="ECO:0007669"/>
    <property type="project" value="TreeGrafter"/>
</dbReference>
<feature type="transmembrane region" description="Helical" evidence="1">
    <location>
        <begin position="286"/>
        <end position="303"/>
    </location>
</feature>
<keyword evidence="1" id="KW-1133">Transmembrane helix</keyword>
<organism evidence="3 4">
    <name type="scientific">Nostoc cycadae WK-1</name>
    <dbReference type="NCBI Taxonomy" id="1861711"/>
    <lineage>
        <taxon>Bacteria</taxon>
        <taxon>Bacillati</taxon>
        <taxon>Cyanobacteriota</taxon>
        <taxon>Cyanophyceae</taxon>
        <taxon>Nostocales</taxon>
        <taxon>Nostocaceae</taxon>
        <taxon>Nostoc</taxon>
    </lineage>
</organism>
<evidence type="ECO:0000256" key="1">
    <source>
        <dbReference type="SAM" id="Phobius"/>
    </source>
</evidence>
<evidence type="ECO:0000313" key="3">
    <source>
        <dbReference type="EMBL" id="GBE95165.1"/>
    </source>
</evidence>
<feature type="domain" description="Acyltransferase 3" evidence="2">
    <location>
        <begin position="11"/>
        <end position="366"/>
    </location>
</feature>
<keyword evidence="3" id="KW-0012">Acyltransferase</keyword>
<feature type="transmembrane region" description="Helical" evidence="1">
    <location>
        <begin position="133"/>
        <end position="152"/>
    </location>
</feature>
<comment type="caution">
    <text evidence="3">The sequence shown here is derived from an EMBL/GenBank/DDBJ whole genome shotgun (WGS) entry which is preliminary data.</text>
</comment>
<keyword evidence="1" id="KW-0812">Transmembrane</keyword>
<keyword evidence="1" id="KW-0472">Membrane</keyword>
<accession>A0A2H6LPL9</accession>
<feature type="transmembrane region" description="Helical" evidence="1">
    <location>
        <begin position="48"/>
        <end position="68"/>
    </location>
</feature>
<feature type="transmembrane region" description="Helical" evidence="1">
    <location>
        <begin position="238"/>
        <end position="256"/>
    </location>
</feature>
<keyword evidence="4" id="KW-1185">Reference proteome</keyword>
<dbReference type="PANTHER" id="PTHR23028">
    <property type="entry name" value="ACETYLTRANSFERASE"/>
    <property type="match status" value="1"/>
</dbReference>
<proteinExistence type="predicted"/>
<dbReference type="EMBL" id="BDGE01000099">
    <property type="protein sequence ID" value="GBE95165.1"/>
    <property type="molecule type" value="Genomic_DNA"/>
</dbReference>
<name>A0A2H6LPL9_9NOSO</name>
<protein>
    <submittedName>
        <fullName evidence="3">Acyltransferase</fullName>
    </submittedName>
</protein>
<feature type="transmembrane region" description="Helical" evidence="1">
    <location>
        <begin position="159"/>
        <end position="180"/>
    </location>
</feature>
<keyword evidence="3" id="KW-0808">Transferase</keyword>
<sequence length="393" mass="45397">MSEKIKDRFLELDVLRGIAAFSVVLFHYTSQYSTLFKHSPDLHFHFGYGRHGVELFFIISGFVILMTLENAKRGRDFIVGRLSRLYPAYWVAIIITFSVIQVSKLPVKDVSFFEALFNLTMLQGFFNIPNVDGVYWTLKVELCFYLLMFIIYKLGQLKNISLITFGWLSLTSLYAIKIYIARWFSFAGLNVNINSLIDESHNLSTLFPKHQLMVINLVGNLSQFGVNINTIKDIWRDIFILGYAHLFILGITLFLIKQKGLSFGRCMMLLVCILTQRVAYPWENSWNTTIFVAAFVGIFYLAIQGYLRCIRIKPLIFLGNISYSLYLIHQYIGYAIIRNLYSYKLNPNISIIITIICSIALATLISKFIEYPAMIFIRNKYKNKILPKLANGN</sequence>